<protein>
    <submittedName>
        <fullName evidence="4">Collagenase-like protein with putative collagen-binding domain</fullName>
    </submittedName>
</protein>
<feature type="chain" id="PRO_5038689739" evidence="1">
    <location>
        <begin position="23"/>
        <end position="471"/>
    </location>
</feature>
<reference evidence="4 5" key="1">
    <citation type="submission" date="2019-03" db="EMBL/GenBank/DDBJ databases">
        <title>Sequencing the genomes of 1000 actinobacteria strains.</title>
        <authorList>
            <person name="Klenk H.-P."/>
        </authorList>
    </citation>
    <scope>NUCLEOTIDE SEQUENCE [LARGE SCALE GENOMIC DNA]</scope>
    <source>
        <strain evidence="4 5">DSM 44969</strain>
    </source>
</reference>
<keyword evidence="5" id="KW-1185">Reference proteome</keyword>
<dbReference type="RefSeq" id="WP_132421232.1">
    <property type="nucleotide sequence ID" value="NZ_SMFZ01000001.1"/>
</dbReference>
<dbReference type="Pfam" id="PF12904">
    <property type="entry name" value="Collagen_bind_2"/>
    <property type="match status" value="1"/>
</dbReference>
<dbReference type="Pfam" id="PF13204">
    <property type="entry name" value="Apiosidase"/>
    <property type="match status" value="1"/>
</dbReference>
<dbReference type="InterPro" id="IPR017853">
    <property type="entry name" value="GH"/>
</dbReference>
<dbReference type="PROSITE" id="PS51257">
    <property type="entry name" value="PROKAR_LIPOPROTEIN"/>
    <property type="match status" value="1"/>
</dbReference>
<dbReference type="Gene3D" id="3.20.20.80">
    <property type="entry name" value="Glycosidases"/>
    <property type="match status" value="1"/>
</dbReference>
<name>A0A4R1HQJ5_PSEEN</name>
<comment type="caution">
    <text evidence="4">The sequence shown here is derived from an EMBL/GenBank/DDBJ whole genome shotgun (WGS) entry which is preliminary data.</text>
</comment>
<feature type="domain" description="Apiosidase-like catalytic" evidence="3">
    <location>
        <begin position="48"/>
        <end position="369"/>
    </location>
</feature>
<dbReference type="InterPro" id="IPR024749">
    <property type="entry name" value="Collagen-bd_put"/>
</dbReference>
<dbReference type="PANTHER" id="PTHR37836:SF3">
    <property type="entry name" value="ENDOGLUCANASE"/>
    <property type="match status" value="1"/>
</dbReference>
<proteinExistence type="predicted"/>
<evidence type="ECO:0000256" key="1">
    <source>
        <dbReference type="SAM" id="SignalP"/>
    </source>
</evidence>
<dbReference type="AlphaFoldDB" id="A0A4R1HQJ5"/>
<organism evidence="4 5">
    <name type="scientific">Pseudonocardia endophytica</name>
    <dbReference type="NCBI Taxonomy" id="401976"/>
    <lineage>
        <taxon>Bacteria</taxon>
        <taxon>Bacillati</taxon>
        <taxon>Actinomycetota</taxon>
        <taxon>Actinomycetes</taxon>
        <taxon>Pseudonocardiales</taxon>
        <taxon>Pseudonocardiaceae</taxon>
        <taxon>Pseudonocardia</taxon>
    </lineage>
</organism>
<evidence type="ECO:0000313" key="4">
    <source>
        <dbReference type="EMBL" id="TCK24837.1"/>
    </source>
</evidence>
<evidence type="ECO:0000313" key="5">
    <source>
        <dbReference type="Proteomes" id="UP000295560"/>
    </source>
</evidence>
<accession>A0A4R1HQJ5</accession>
<dbReference type="EMBL" id="SMFZ01000001">
    <property type="protein sequence ID" value="TCK24837.1"/>
    <property type="molecule type" value="Genomic_DNA"/>
</dbReference>
<sequence length="471" mass="50564">MNRVLRRLAVGFACAAVLGSCAAGTAPPPGPDTQAPGPSSTLEPLKADGRFLSTVSGTPFFWLGDTAWALPSALDREETARYLDVREEQGYTVIQVVAVFPHVDGKGANAYGDEPLTNGLNPATTPGADPDDEQAYDWWDNLDSVVDAAAARGIRVALLPVWADQQIGSLLTERNARTYGEFVGNRYGDRVVWVLGGDEGADGSEDVWTRLAEGIEAGAGRDVLMTYHPIGDASSAQWFSGEKWLDMNMIQGGHCLRYDVRARLVADSGRAGLPWLDGEPIYEDHPYCWDRPPEGYASDLDVRRDAYWAVFGGALGHTYGHHAVWQFQTPGGGAALDARPGADWRQAIQAPGGVQMGHLRALMESRPYTTGRAAPQVVSDAGSGADRIQATRATDGSYLMAYVPNGREFEVDLGALPGPARTWWFDPRTGEVTEARTTGGGRQAVTPPDGGEDWVFVADDAARNFPAPGSD</sequence>
<feature type="domain" description="Putative collagen-binding" evidence="2">
    <location>
        <begin position="377"/>
        <end position="458"/>
    </location>
</feature>
<dbReference type="Proteomes" id="UP000295560">
    <property type="component" value="Unassembled WGS sequence"/>
</dbReference>
<gene>
    <name evidence="4" type="ORF">EV378_0630</name>
</gene>
<dbReference type="OrthoDB" id="8108447at2"/>
<evidence type="ECO:0000259" key="2">
    <source>
        <dbReference type="Pfam" id="PF12904"/>
    </source>
</evidence>
<keyword evidence="1" id="KW-0732">Signal</keyword>
<dbReference type="PANTHER" id="PTHR37836">
    <property type="entry name" value="LMO1036 PROTEIN"/>
    <property type="match status" value="1"/>
</dbReference>
<dbReference type="SUPFAM" id="SSF51445">
    <property type="entry name" value="(Trans)glycosidases"/>
    <property type="match status" value="1"/>
</dbReference>
<dbReference type="InterPro" id="IPR025277">
    <property type="entry name" value="Apiosidase-like_cat_dom"/>
</dbReference>
<evidence type="ECO:0000259" key="3">
    <source>
        <dbReference type="Pfam" id="PF13204"/>
    </source>
</evidence>
<feature type="signal peptide" evidence="1">
    <location>
        <begin position="1"/>
        <end position="22"/>
    </location>
</feature>